<feature type="domain" description="Syndetin C-terminal" evidence="5">
    <location>
        <begin position="660"/>
        <end position="891"/>
    </location>
</feature>
<reference evidence="8" key="1">
    <citation type="submission" date="2025-08" db="UniProtKB">
        <authorList>
            <consortium name="RefSeq"/>
        </authorList>
    </citation>
    <scope>IDENTIFICATION</scope>
</reference>
<dbReference type="RefSeq" id="XP_022109307.1">
    <property type="nucleotide sequence ID" value="XM_022253615.1"/>
</dbReference>
<dbReference type="OrthoDB" id="10263345at2759"/>
<feature type="region of interest" description="Disordered" evidence="4">
    <location>
        <begin position="515"/>
        <end position="556"/>
    </location>
</feature>
<dbReference type="KEGG" id="aplc:110989316"/>
<dbReference type="GO" id="GO:0000149">
    <property type="term" value="F:SNARE binding"/>
    <property type="evidence" value="ECO:0007669"/>
    <property type="project" value="TreeGrafter"/>
</dbReference>
<feature type="domain" description="Vacuolar protein sorting-associated protein 54 N-terminal" evidence="6">
    <location>
        <begin position="58"/>
        <end position="334"/>
    </location>
</feature>
<evidence type="ECO:0000313" key="7">
    <source>
        <dbReference type="Proteomes" id="UP000694845"/>
    </source>
</evidence>
<evidence type="ECO:0000313" key="8">
    <source>
        <dbReference type="RefSeq" id="XP_022109307.1"/>
    </source>
</evidence>
<dbReference type="GO" id="GO:0005829">
    <property type="term" value="C:cytosol"/>
    <property type="evidence" value="ECO:0007669"/>
    <property type="project" value="GOC"/>
</dbReference>
<dbReference type="GO" id="GO:0015031">
    <property type="term" value="P:protein transport"/>
    <property type="evidence" value="ECO:0007669"/>
    <property type="project" value="UniProtKB-KW"/>
</dbReference>
<feature type="compositionally biased region" description="Basic and acidic residues" evidence="4">
    <location>
        <begin position="38"/>
        <end position="48"/>
    </location>
</feature>
<evidence type="ECO:0000259" key="5">
    <source>
        <dbReference type="Pfam" id="PF10474"/>
    </source>
</evidence>
<feature type="compositionally biased region" description="Basic and acidic residues" evidence="4">
    <location>
        <begin position="18"/>
        <end position="29"/>
    </location>
</feature>
<dbReference type="OMA" id="MAKVKWD"/>
<name>A0A8B7ZW38_ACAPL</name>
<sequence length="899" mass="103857">MIQMRKFKTLITRQGSGNKDDKSPTDEVARTPSPVEPIRYKSEQREFANDPAAEAEIIDSIEKEYFNDEDFDGSEFELLKVPELEKIELSKLTADRDRLRRQRQAVSKKVSDVVLENQSSYSRELQRVTEQLAMAKQGFTVASLSILANFRRRQQLLSLMKSLHTIKTLQQTDVRLREMLEEEDYPGAIQLCLECQKAASTFRHYKCISELSSKLQDTLEMIEEQLDQALAKTCMNFDVKHYEKVQTAYTLLGKTQTAMDQLHMHFTSAIHNSAFTIVVGYVELMSGSEDTNFQKMQYKDLCSHVTTDTYIPCLVDLCKALWEVMKSYYKTIEWHEANEDPISPIAKEQIEEAVGTDMEASFNRRYIKTKLGHGLTRIWQDVQQKVKIFLLGTDLSNFKYDDFIHVLDLVNRLIRVGEEFCGSKSESLHDSVRQQSLNYFKNYHRSRLDELQMFLENEGWELCPVKPNFTITNLHEFRFVRLTGLTPSTDRSNPSSPSIQSQAKDSFFNRFGDHGSPFDRRMDEEEGEEVIGTNGVEDIDDESHGNEDSDDSDVPDELKQDFIDELTEEKPMKSVKKRRSVTKGPVPILANTTLNVLRLFGKYMQMMTVLKPIAFDVVLCMSQLFDYYLFAVYTFFATDMERIGFPHVSPIVELTGVEQLHGLAERIVGTDSLVFLAEQFQLLQPHLESVIPSSKKPFLQQFYSQTVSVASELRRPVYRGVASRCIFFERILQLMSTVKWDIKEIMSQHSTYVDILLQDFVIFSARLDEVGKRVSIPVPVYNILWGHLVRLANRTFVEGFASAKKCSNEGRALMQLDFQQFLLKLEKLTEVRPIPDKEFVETYVKAYYLSEADMEQWIKDHREYSIKQLLSLVNCAVSSKKARQRLTGVVEELERTRAR</sequence>
<organism evidence="7 8">
    <name type="scientific">Acanthaster planci</name>
    <name type="common">Crown-of-thorns starfish</name>
    <dbReference type="NCBI Taxonomy" id="133434"/>
    <lineage>
        <taxon>Eukaryota</taxon>
        <taxon>Metazoa</taxon>
        <taxon>Echinodermata</taxon>
        <taxon>Eleutherozoa</taxon>
        <taxon>Asterozoa</taxon>
        <taxon>Asteroidea</taxon>
        <taxon>Valvatacea</taxon>
        <taxon>Valvatida</taxon>
        <taxon>Acanthasteridae</taxon>
        <taxon>Acanthaster</taxon>
    </lineage>
</organism>
<gene>
    <name evidence="8" type="primary">LOC110989316</name>
</gene>
<dbReference type="GO" id="GO:0042147">
    <property type="term" value="P:retrograde transport, endosome to Golgi"/>
    <property type="evidence" value="ECO:0007669"/>
    <property type="project" value="InterPro"/>
</dbReference>
<keyword evidence="1" id="KW-0813">Transport</keyword>
<dbReference type="Pfam" id="PF10475">
    <property type="entry name" value="Vps54_N"/>
    <property type="match status" value="1"/>
</dbReference>
<dbReference type="InterPro" id="IPR040047">
    <property type="entry name" value="VPS50"/>
</dbReference>
<keyword evidence="7" id="KW-1185">Reference proteome</keyword>
<dbReference type="GO" id="GO:0032456">
    <property type="term" value="P:endocytic recycling"/>
    <property type="evidence" value="ECO:0007669"/>
    <property type="project" value="InterPro"/>
</dbReference>
<dbReference type="GeneID" id="110989316"/>
<evidence type="ECO:0000256" key="4">
    <source>
        <dbReference type="SAM" id="MobiDB-lite"/>
    </source>
</evidence>
<dbReference type="CTD" id="55610"/>
<dbReference type="GO" id="GO:1990745">
    <property type="term" value="C:EARP complex"/>
    <property type="evidence" value="ECO:0007669"/>
    <property type="project" value="InterPro"/>
</dbReference>
<dbReference type="Pfam" id="PF10474">
    <property type="entry name" value="Syndetin_C"/>
    <property type="match status" value="1"/>
</dbReference>
<evidence type="ECO:0000256" key="1">
    <source>
        <dbReference type="ARBA" id="ARBA00022448"/>
    </source>
</evidence>
<evidence type="ECO:0000256" key="2">
    <source>
        <dbReference type="ARBA" id="ARBA00022927"/>
    </source>
</evidence>
<protein>
    <submittedName>
        <fullName evidence="8">Syndetin-like</fullName>
    </submittedName>
</protein>
<dbReference type="PANTHER" id="PTHR13258">
    <property type="entry name" value="SYNDETIN"/>
    <property type="match status" value="1"/>
</dbReference>
<keyword evidence="3" id="KW-0175">Coiled coil</keyword>
<dbReference type="InterPro" id="IPR019515">
    <property type="entry name" value="VPS54_N"/>
</dbReference>
<proteinExistence type="predicted"/>
<dbReference type="AlphaFoldDB" id="A0A8B7ZW38"/>
<dbReference type="PANTHER" id="PTHR13258:SF0">
    <property type="entry name" value="SYNDETIN"/>
    <property type="match status" value="1"/>
</dbReference>
<keyword evidence="2" id="KW-0653">Protein transport</keyword>
<accession>A0A8B7ZW38</accession>
<feature type="region of interest" description="Disordered" evidence="4">
    <location>
        <begin position="1"/>
        <end position="50"/>
    </location>
</feature>
<dbReference type="InterPro" id="IPR019514">
    <property type="entry name" value="Syndetin_C"/>
</dbReference>
<dbReference type="Proteomes" id="UP000694845">
    <property type="component" value="Unplaced"/>
</dbReference>
<evidence type="ECO:0000256" key="3">
    <source>
        <dbReference type="ARBA" id="ARBA00023054"/>
    </source>
</evidence>
<evidence type="ECO:0000259" key="6">
    <source>
        <dbReference type="Pfam" id="PF10475"/>
    </source>
</evidence>